<dbReference type="OrthoDB" id="9797709at2"/>
<accession>Q0B068</accession>
<name>Q0B068_SYNWW</name>
<protein>
    <submittedName>
        <fullName evidence="1">Beta-lactamase</fullName>
    </submittedName>
</protein>
<keyword evidence="2" id="KW-1185">Reference proteome</keyword>
<dbReference type="EMBL" id="CP000448">
    <property type="protein sequence ID" value="ABI67636.1"/>
    <property type="molecule type" value="Genomic_DNA"/>
</dbReference>
<gene>
    <name evidence="1" type="ordered locus">Swol_0289</name>
</gene>
<dbReference type="HOGENOM" id="CLU_075489_1_0_9"/>
<reference evidence="2" key="1">
    <citation type="journal article" date="2010" name="Environ. Microbiol.">
        <title>The genome of Syntrophomonas wolfei: new insights into syntrophic metabolism and biohydrogen production.</title>
        <authorList>
            <person name="Sieber J.R."/>
            <person name="Sims D.R."/>
            <person name="Han C."/>
            <person name="Kim E."/>
            <person name="Lykidis A."/>
            <person name="Lapidus A.L."/>
            <person name="McDonnald E."/>
            <person name="Rohlin L."/>
            <person name="Culley D.E."/>
            <person name="Gunsalus R."/>
            <person name="McInerney M.J."/>
        </authorList>
    </citation>
    <scope>NUCLEOTIDE SEQUENCE [LARGE SCALE GENOMIC DNA]</scope>
    <source>
        <strain evidence="2">DSM 2245B / Goettingen</strain>
    </source>
</reference>
<organism evidence="1 2">
    <name type="scientific">Syntrophomonas wolfei subsp. wolfei (strain DSM 2245B / Goettingen)</name>
    <dbReference type="NCBI Taxonomy" id="335541"/>
    <lineage>
        <taxon>Bacteria</taxon>
        <taxon>Bacillati</taxon>
        <taxon>Bacillota</taxon>
        <taxon>Clostridia</taxon>
        <taxon>Eubacteriales</taxon>
        <taxon>Syntrophomonadaceae</taxon>
        <taxon>Syntrophomonas</taxon>
    </lineage>
</organism>
<dbReference type="KEGG" id="swo:Swol_0289"/>
<evidence type="ECO:0000313" key="1">
    <source>
        <dbReference type="EMBL" id="ABI67636.1"/>
    </source>
</evidence>
<dbReference type="eggNOG" id="COG1680">
    <property type="taxonomic scope" value="Bacteria"/>
</dbReference>
<sequence>MPGYAGQYKIVDSDTAWQDVQIPLMSGRDLGTLDISNIDGKEYLSNAGSIFISEKDMVNMYAGDNAICTIQENGYARWYTISQNDAGKTMTVNLPENASFAVYDEESCVYYSTVNGNQTVKLPENGKVVYIGEAPGDCFTITTK</sequence>
<dbReference type="STRING" id="335541.Swol_0289"/>
<dbReference type="Proteomes" id="UP000001968">
    <property type="component" value="Chromosome"/>
</dbReference>
<dbReference type="RefSeq" id="WP_011639745.1">
    <property type="nucleotide sequence ID" value="NC_008346.1"/>
</dbReference>
<proteinExistence type="predicted"/>
<evidence type="ECO:0000313" key="2">
    <source>
        <dbReference type="Proteomes" id="UP000001968"/>
    </source>
</evidence>
<dbReference type="AlphaFoldDB" id="Q0B068"/>